<protein>
    <submittedName>
        <fullName evidence="1">Uncharacterized protein</fullName>
    </submittedName>
</protein>
<dbReference type="AlphaFoldDB" id="A0A1M5AMQ6"/>
<organism evidence="1 2">
    <name type="scientific">Arenibacter palladensis</name>
    <dbReference type="NCBI Taxonomy" id="237373"/>
    <lineage>
        <taxon>Bacteria</taxon>
        <taxon>Pseudomonadati</taxon>
        <taxon>Bacteroidota</taxon>
        <taxon>Flavobacteriia</taxon>
        <taxon>Flavobacteriales</taxon>
        <taxon>Flavobacteriaceae</taxon>
        <taxon>Arenibacter</taxon>
    </lineage>
</organism>
<gene>
    <name evidence="1" type="ORF">SAMN03080594_103316</name>
</gene>
<sequence>MFFITKKLLEQWKLVLDGSIFNLSTAVQGFLYIDNTIEATFGPQLIWGGK</sequence>
<dbReference type="EMBL" id="FQUX01000003">
    <property type="protein sequence ID" value="SHF31455.1"/>
    <property type="molecule type" value="Genomic_DNA"/>
</dbReference>
<evidence type="ECO:0000313" key="2">
    <source>
        <dbReference type="Proteomes" id="UP000184406"/>
    </source>
</evidence>
<accession>A0A1M5AMQ6</accession>
<reference evidence="2" key="1">
    <citation type="submission" date="2016-11" db="EMBL/GenBank/DDBJ databases">
        <authorList>
            <person name="Varghese N."/>
            <person name="Submissions S."/>
        </authorList>
    </citation>
    <scope>NUCLEOTIDE SEQUENCE [LARGE SCALE GENOMIC DNA]</scope>
    <source>
        <strain evidence="2">DSM 17539</strain>
    </source>
</reference>
<proteinExistence type="predicted"/>
<dbReference type="RefSeq" id="WP_178346993.1">
    <property type="nucleotide sequence ID" value="NZ_FQUX01000003.1"/>
</dbReference>
<keyword evidence="2" id="KW-1185">Reference proteome</keyword>
<evidence type="ECO:0000313" key="1">
    <source>
        <dbReference type="EMBL" id="SHF31455.1"/>
    </source>
</evidence>
<name>A0A1M5AMQ6_9FLAO</name>
<dbReference type="Proteomes" id="UP000184406">
    <property type="component" value="Unassembled WGS sequence"/>
</dbReference>